<dbReference type="InterPro" id="IPR011990">
    <property type="entry name" value="TPR-like_helical_dom_sf"/>
</dbReference>
<reference evidence="4 5" key="1">
    <citation type="journal article" date="2016" name="Nat. Commun.">
        <title>Thousands of microbial genomes shed light on interconnected biogeochemical processes in an aquifer system.</title>
        <authorList>
            <person name="Anantharaman K."/>
            <person name="Brown C.T."/>
            <person name="Hug L.A."/>
            <person name="Sharon I."/>
            <person name="Castelle C.J."/>
            <person name="Probst A.J."/>
            <person name="Thomas B.C."/>
            <person name="Singh A."/>
            <person name="Wilkins M.J."/>
            <person name="Karaoz U."/>
            <person name="Brodie E.L."/>
            <person name="Williams K.H."/>
            <person name="Hubbard S.S."/>
            <person name="Banfield J.F."/>
        </authorList>
    </citation>
    <scope>NUCLEOTIDE SEQUENCE [LARGE SCALE GENOMIC DNA]</scope>
</reference>
<feature type="repeat" description="TPR" evidence="3">
    <location>
        <begin position="974"/>
        <end position="1007"/>
    </location>
</feature>
<keyword evidence="2 3" id="KW-0802">TPR repeat</keyword>
<gene>
    <name evidence="4" type="ORF">A2Y85_04525</name>
</gene>
<evidence type="ECO:0000313" key="4">
    <source>
        <dbReference type="EMBL" id="OGC39078.1"/>
    </source>
</evidence>
<evidence type="ECO:0000313" key="5">
    <source>
        <dbReference type="Proteomes" id="UP000177025"/>
    </source>
</evidence>
<comment type="caution">
    <text evidence="4">The sequence shown here is derived from an EMBL/GenBank/DDBJ whole genome shotgun (WGS) entry which is preliminary data.</text>
</comment>
<feature type="repeat" description="TPR" evidence="3">
    <location>
        <begin position="410"/>
        <end position="443"/>
    </location>
</feature>
<evidence type="ECO:0000256" key="2">
    <source>
        <dbReference type="ARBA" id="ARBA00022803"/>
    </source>
</evidence>
<dbReference type="PROSITE" id="PS50005">
    <property type="entry name" value="TPR"/>
    <property type="match status" value="5"/>
</dbReference>
<dbReference type="Pfam" id="PF13432">
    <property type="entry name" value="TPR_16"/>
    <property type="match status" value="1"/>
</dbReference>
<dbReference type="Pfam" id="PF14559">
    <property type="entry name" value="TPR_19"/>
    <property type="match status" value="1"/>
</dbReference>
<feature type="repeat" description="TPR" evidence="3">
    <location>
        <begin position="770"/>
        <end position="803"/>
    </location>
</feature>
<evidence type="ECO:0000256" key="1">
    <source>
        <dbReference type="ARBA" id="ARBA00022737"/>
    </source>
</evidence>
<dbReference type="InterPro" id="IPR051012">
    <property type="entry name" value="CellSynth/LPSAsmb/PSIAsmb"/>
</dbReference>
<feature type="repeat" description="TPR" evidence="3">
    <location>
        <begin position="925"/>
        <end position="958"/>
    </location>
</feature>
<evidence type="ECO:0000256" key="3">
    <source>
        <dbReference type="PROSITE-ProRule" id="PRU00339"/>
    </source>
</evidence>
<dbReference type="AlphaFoldDB" id="A0A1F4U274"/>
<feature type="repeat" description="TPR" evidence="3">
    <location>
        <begin position="306"/>
        <end position="339"/>
    </location>
</feature>
<protein>
    <recommendedName>
        <fullName evidence="6">Tetratricopeptide repeat protein</fullName>
    </recommendedName>
</protein>
<accession>A0A1F4U274</accession>
<dbReference type="EMBL" id="MEUM01000152">
    <property type="protein sequence ID" value="OGC39078.1"/>
    <property type="molecule type" value="Genomic_DNA"/>
</dbReference>
<dbReference type="SMART" id="SM00028">
    <property type="entry name" value="TPR"/>
    <property type="match status" value="12"/>
</dbReference>
<dbReference type="SUPFAM" id="SSF48452">
    <property type="entry name" value="TPR-like"/>
    <property type="match status" value="6"/>
</dbReference>
<dbReference type="Pfam" id="PF13181">
    <property type="entry name" value="TPR_8"/>
    <property type="match status" value="3"/>
</dbReference>
<dbReference type="InterPro" id="IPR019734">
    <property type="entry name" value="TPR_rpt"/>
</dbReference>
<keyword evidence="1" id="KW-0677">Repeat</keyword>
<dbReference type="PANTHER" id="PTHR45586:SF1">
    <property type="entry name" value="LIPOPOLYSACCHARIDE ASSEMBLY PROTEIN B"/>
    <property type="match status" value="1"/>
</dbReference>
<dbReference type="PANTHER" id="PTHR45586">
    <property type="entry name" value="TPR REPEAT-CONTAINING PROTEIN PA4667"/>
    <property type="match status" value="1"/>
</dbReference>
<evidence type="ECO:0008006" key="6">
    <source>
        <dbReference type="Google" id="ProtNLM"/>
    </source>
</evidence>
<dbReference type="Gene3D" id="1.25.40.10">
    <property type="entry name" value="Tetratricopeptide repeat domain"/>
    <property type="match status" value="7"/>
</dbReference>
<sequence>MFDIFGGKDPQKALQKASEYTKEGRIDAAIKVLEGNLTDGEESFDLYMNLARLYFETGERPRSVAVLRSAKVVAPNRTDEVVALLSTLYYEHSSIDLGEYLLQLFIEQEHYDEISKVLRQLSDRDIKLMLTRYEKLKTAIEEKQVISKKDFENLLILAAARFYIDESEKAVQTVELLINAGAFSNQLYKWVQIVARERYNDVYASVLFLKVQLGRGEFEPALIQAQRILEKVPESVDLLITLIGSIKPSKELEASYTQFITELYVKKGDPELSVDLLLAAIKKDAKKSDEVIKGLRELERMNPGSLKVRFALGDTYLAANRISLAVAEYEKILESDPGQFAKVNERFQQAFSKEPNNPHLIEALVIANLQQNNIEGAADVIEAAYRVDVGLLDEYIINLNTILEKQLNNARALYLLGLCYARKGYHDNAVVVFDNLMENNQADYVRSATDELLKNNPDNIEYLKLWTSSLIVQDSVDEAFDRVLKYLNDNPDRTNDMVTLLDRICSKRPKRIKEIIALYENLQKTEPFITELATARAYGYAEQYDNSIALFEKLVADESRKEIAKKALIEVIKQCPQAVPLLLAAARIYMKDGEVEIATQFFKTAQMVDPKAFFEIIDEFYDALKNFPKDREVRVLLIDAFFSRKLWDRVIEEAKRGIDVFGRDAQFFNLKLGEALVESGNLSDAVRPLMLSLDGKADYAKEVTKYLDKILSIDKSNVPAHFARGRALSRAKRINEAVEEYLLTVRILPARAEYVNEELKSLATKSMANPLIIYALGNVEMVLKRFDEAIKHLLQACELDPGLVKRVIPIYEKLIQSSSSPLLDYSIAKAYHLAGLKSSAIKYYIKAQSSDKAYREPAISEMKNICAEDPNDIESMKGLAEIYFNYNNLEDSLELVQGVFKANKDESNWVKKFISSILHKKPDHIPSYYALSGIFIEEQTYNKSVDVYRKLIELSPGEITNVISNIDGIEKKEGVLMLFLGELYTDAGDVMKAVSIFEKLFDLDANFGDSIIHQIKEILKKNVNVGEAYLLAHRIFVYEKEYERALESLKHAQQILPDKEAIALLEGKLYYEMGEPERAIKLYTELLNSAKDRDSVYRLIKNTRKRYFEEKLNSIKGDGEVERLGRANMYLLIDKLGMAEKELQFAPATGFNAKQQAILRSRICLRRGRPLDALEIMKDLPIDDETAQVYADIYEVIGSYDAAASVLRNAGIKNVDQKIASYEKLAQEQRLIKGRFFIEGRS</sequence>
<organism evidence="4 5">
    <name type="scientific">candidate division WOR-3 bacterium RBG_13_43_14</name>
    <dbReference type="NCBI Taxonomy" id="1802590"/>
    <lineage>
        <taxon>Bacteria</taxon>
        <taxon>Bacteria division WOR-3</taxon>
    </lineage>
</organism>
<name>A0A1F4U274_UNCW3</name>
<dbReference type="Proteomes" id="UP000177025">
    <property type="component" value="Unassembled WGS sequence"/>
</dbReference>
<proteinExistence type="predicted"/>